<dbReference type="Pfam" id="PF03108">
    <property type="entry name" value="DBD_Tnp_Mut"/>
    <property type="match status" value="1"/>
</dbReference>
<sequence length="535" mass="61312">MIVVVVIEVAGKHGKGGSAAMVMGVRVWKWWSMQAVLNSDATDDETYFNDSDYSLGEDDDLIFEQNVTSSIELDARKQSIVVNEINDSDSLENPPSDELRSMHSDSEEEVVQYIEFNAEKELLDHKLEVGKKFRSKEKFKAPAKKFSINNRFEVRFPVNDANRVKAICKEKKCPWSVWALVMAEESTCNTIAWRARRHVKVVLRRSVLEEFGLLGSYAAEVRRTNPGSTIILSLDESVFKGIYVCFDACQRRFLAGCRPVICIDGCFLRCSFGGQLLPTVGIDGNDCIFPIAYAIVESENNAAWSWFLKLVGEDLMIENSFGLTFMSDRQKGLENIVSDLFPLAKHRFCVRHMYANFFRIEFKGLKLRDYLWRAARSTYLAEYKYWMDKMEKENKEVWLWDVRRKDILALLQSLQNKLMERMYKRRSGMERFGGEICPKALKKFKRNRKESYFWRALYNGDMQFQVSSNIGEPSSGEIGRPCGAPLFYSQPTAASDGLNVQEPKFYSQHGSSTAPNLPRPKAKPMRKLLPLNVGS</sequence>
<accession>A0ABD1Q3X9</accession>
<dbReference type="InterPro" id="IPR018289">
    <property type="entry name" value="MULE_transposase_dom"/>
</dbReference>
<dbReference type="EMBL" id="JBFOLK010000012">
    <property type="protein sequence ID" value="KAL2470830.1"/>
    <property type="molecule type" value="Genomic_DNA"/>
</dbReference>
<organism evidence="4 5">
    <name type="scientific">Abeliophyllum distichum</name>
    <dbReference type="NCBI Taxonomy" id="126358"/>
    <lineage>
        <taxon>Eukaryota</taxon>
        <taxon>Viridiplantae</taxon>
        <taxon>Streptophyta</taxon>
        <taxon>Embryophyta</taxon>
        <taxon>Tracheophyta</taxon>
        <taxon>Spermatophyta</taxon>
        <taxon>Magnoliopsida</taxon>
        <taxon>eudicotyledons</taxon>
        <taxon>Gunneridae</taxon>
        <taxon>Pentapetalae</taxon>
        <taxon>asterids</taxon>
        <taxon>lamiids</taxon>
        <taxon>Lamiales</taxon>
        <taxon>Oleaceae</taxon>
        <taxon>Forsythieae</taxon>
        <taxon>Abeliophyllum</taxon>
    </lineage>
</organism>
<dbReference type="Proteomes" id="UP001604336">
    <property type="component" value="Unassembled WGS sequence"/>
</dbReference>
<evidence type="ECO:0008006" key="6">
    <source>
        <dbReference type="Google" id="ProtNLM"/>
    </source>
</evidence>
<evidence type="ECO:0000313" key="5">
    <source>
        <dbReference type="Proteomes" id="UP001604336"/>
    </source>
</evidence>
<comment type="caution">
    <text evidence="4">The sequence shown here is derived from an EMBL/GenBank/DDBJ whole genome shotgun (WGS) entry which is preliminary data.</text>
</comment>
<dbReference type="Pfam" id="PF10551">
    <property type="entry name" value="MULE"/>
    <property type="match status" value="1"/>
</dbReference>
<feature type="domain" description="Transposase MuDR plant" evidence="2">
    <location>
        <begin position="125"/>
        <end position="185"/>
    </location>
</feature>
<evidence type="ECO:0000256" key="1">
    <source>
        <dbReference type="SAM" id="MobiDB-lite"/>
    </source>
</evidence>
<dbReference type="InterPro" id="IPR004332">
    <property type="entry name" value="Transposase_MuDR"/>
</dbReference>
<evidence type="ECO:0000313" key="4">
    <source>
        <dbReference type="EMBL" id="KAL2470830.1"/>
    </source>
</evidence>
<dbReference type="AlphaFoldDB" id="A0ABD1Q3X9"/>
<evidence type="ECO:0000259" key="3">
    <source>
        <dbReference type="Pfam" id="PF10551"/>
    </source>
</evidence>
<feature type="region of interest" description="Disordered" evidence="1">
    <location>
        <begin position="499"/>
        <end position="535"/>
    </location>
</feature>
<feature type="domain" description="MULE transposase" evidence="3">
    <location>
        <begin position="260"/>
        <end position="356"/>
    </location>
</feature>
<evidence type="ECO:0000259" key="2">
    <source>
        <dbReference type="Pfam" id="PF03108"/>
    </source>
</evidence>
<reference evidence="5" key="1">
    <citation type="submission" date="2024-07" db="EMBL/GenBank/DDBJ databases">
        <title>Two chromosome-level genome assemblies of Korean endemic species Abeliophyllum distichum and Forsythia ovata (Oleaceae).</title>
        <authorList>
            <person name="Jang H."/>
        </authorList>
    </citation>
    <scope>NUCLEOTIDE SEQUENCE [LARGE SCALE GENOMIC DNA]</scope>
</reference>
<dbReference type="PANTHER" id="PTHR31973:SF187">
    <property type="entry name" value="MUTATOR TRANSPOSASE MUDRA PROTEIN"/>
    <property type="match status" value="1"/>
</dbReference>
<proteinExistence type="predicted"/>
<dbReference type="PANTHER" id="PTHR31973">
    <property type="entry name" value="POLYPROTEIN, PUTATIVE-RELATED"/>
    <property type="match status" value="1"/>
</dbReference>
<gene>
    <name evidence="4" type="ORF">Adt_38966</name>
</gene>
<name>A0ABD1Q3X9_9LAMI</name>
<keyword evidence="5" id="KW-1185">Reference proteome</keyword>
<protein>
    <recommendedName>
        <fullName evidence="6">Transposase</fullName>
    </recommendedName>
</protein>